<evidence type="ECO:0000256" key="11">
    <source>
        <dbReference type="ARBA" id="ARBA00022989"/>
    </source>
</evidence>
<keyword evidence="11 17" id="KW-1133">Transmembrane helix</keyword>
<dbReference type="EC" id="7.1.1.1" evidence="4 16"/>
<dbReference type="GO" id="GO:0008750">
    <property type="term" value="F:proton-translocating NAD(P)+ transhydrogenase activity"/>
    <property type="evidence" value="ECO:0007669"/>
    <property type="project" value="UniProtKB-EC"/>
</dbReference>
<keyword evidence="6 16" id="KW-1003">Cell membrane</keyword>
<dbReference type="InterPro" id="IPR034300">
    <property type="entry name" value="PNTB-like"/>
</dbReference>
<feature type="transmembrane region" description="Helical" evidence="17">
    <location>
        <begin position="191"/>
        <end position="211"/>
    </location>
</feature>
<proteinExistence type="inferred from homology"/>
<evidence type="ECO:0000256" key="14">
    <source>
        <dbReference type="ARBA" id="ARBA00048202"/>
    </source>
</evidence>
<sequence>MSANLTSLAYLVAAVLFILALRGLSSPVTSREGNRFGMIGMAVAAAATLLHSGFAVSGYTLIVLGVLIGGSIGAVVAQRIQMTALPQLVAAFHSLVGMAAVFVAAAALNAPEAFGIGTVGNVHTQSLVEMSIGLAIGAITFSGSVIAFAKLQGIMKGNPIIFAGQHKLNLGLGILAAILIVSFVASGGSQVLFWMIALLAFALGFLIIIPIGGADMPVVVSMLNSYSGWAAAGIGFTIQNLALIITGSLVGASGAILSYIMCKGMNRSIINVLLGGFGTDTSAAGAVGGPAGDRTVRSGAAEDAAFIMKNASKVIIVPGYGMAVAQAQHALREMGDILKAEGVDVRYAIHPVAGRMPGHMNVLLAEASVPYDEVFELEEINNEFSTADVAYVIGANDVTNPAAKTDQSSPIYGMPILDVEKARTVLFIKRSMASGYAGVDNELFFRPNTMMLFGDAKKMTEEIVQSLGH</sequence>
<keyword evidence="13 16" id="KW-0472">Membrane</keyword>
<evidence type="ECO:0000259" key="18">
    <source>
        <dbReference type="Pfam" id="PF02233"/>
    </source>
</evidence>
<evidence type="ECO:0000256" key="1">
    <source>
        <dbReference type="ARBA" id="ARBA00003943"/>
    </source>
</evidence>
<evidence type="ECO:0000256" key="4">
    <source>
        <dbReference type="ARBA" id="ARBA00012943"/>
    </source>
</evidence>
<organism evidence="19 20">
    <name type="scientific">Rhodopila globiformis</name>
    <name type="common">Rhodopseudomonas globiformis</name>
    <dbReference type="NCBI Taxonomy" id="1071"/>
    <lineage>
        <taxon>Bacteria</taxon>
        <taxon>Pseudomonadati</taxon>
        <taxon>Pseudomonadota</taxon>
        <taxon>Alphaproteobacteria</taxon>
        <taxon>Acetobacterales</taxon>
        <taxon>Acetobacteraceae</taxon>
        <taxon>Rhodopila</taxon>
    </lineage>
</organism>
<dbReference type="PANTHER" id="PTHR44758">
    <property type="entry name" value="NAD(P) TRANSHYDROGENASE SUBUNIT BETA"/>
    <property type="match status" value="1"/>
</dbReference>
<comment type="function">
    <text evidence="1 16">The transhydrogenation between NADH and NADP is coupled to respiration and ATP hydrolysis and functions as a proton pump across the membrane.</text>
</comment>
<dbReference type="InterPro" id="IPR012136">
    <property type="entry name" value="NADH_DH_b"/>
</dbReference>
<evidence type="ECO:0000256" key="16">
    <source>
        <dbReference type="PIRNR" id="PIRNR000204"/>
    </source>
</evidence>
<feature type="transmembrane region" description="Helical" evidence="17">
    <location>
        <begin position="130"/>
        <end position="148"/>
    </location>
</feature>
<feature type="transmembrane region" description="Helical" evidence="17">
    <location>
        <begin position="168"/>
        <end position="185"/>
    </location>
</feature>
<keyword evidence="8 17" id="KW-0812">Transmembrane</keyword>
<name>A0A2S6N714_RHOGL</name>
<feature type="transmembrane region" description="Helical" evidence="17">
    <location>
        <begin position="6"/>
        <end position="24"/>
    </location>
</feature>
<evidence type="ECO:0000256" key="7">
    <source>
        <dbReference type="ARBA" id="ARBA00022519"/>
    </source>
</evidence>
<comment type="catalytic activity">
    <reaction evidence="14 16">
        <text>NAD(+) + NADPH + H(+)(in) = NADH + NADP(+) + H(+)(out)</text>
        <dbReference type="Rhea" id="RHEA:47992"/>
        <dbReference type="ChEBI" id="CHEBI:15378"/>
        <dbReference type="ChEBI" id="CHEBI:57540"/>
        <dbReference type="ChEBI" id="CHEBI:57783"/>
        <dbReference type="ChEBI" id="CHEBI:57945"/>
        <dbReference type="ChEBI" id="CHEBI:58349"/>
        <dbReference type="EC" id="7.1.1.1"/>
    </reaction>
</comment>
<evidence type="ECO:0000256" key="8">
    <source>
        <dbReference type="ARBA" id="ARBA00022692"/>
    </source>
</evidence>
<dbReference type="OrthoDB" id="9763786at2"/>
<dbReference type="SUPFAM" id="SSF52467">
    <property type="entry name" value="DHS-like NAD/FAD-binding domain"/>
    <property type="match status" value="1"/>
</dbReference>
<keyword evidence="20" id="KW-1185">Reference proteome</keyword>
<comment type="subcellular location">
    <subcellularLocation>
        <location evidence="2">Cell inner membrane</location>
        <topology evidence="2">Multi-pass membrane protein</topology>
    </subcellularLocation>
</comment>
<dbReference type="FunFam" id="3.40.50.1220:FF:000002">
    <property type="entry name" value="NAD(P) transhydrogenase subunit beta"/>
    <property type="match status" value="1"/>
</dbReference>
<keyword evidence="9 16" id="KW-0521">NADP</keyword>
<comment type="similarity">
    <text evidence="3 16">Belongs to the PNT beta subunit family.</text>
</comment>
<comment type="caution">
    <text evidence="19">The sequence shown here is derived from an EMBL/GenBank/DDBJ whole genome shotgun (WGS) entry which is preliminary data.</text>
</comment>
<dbReference type="GO" id="GO:0050661">
    <property type="term" value="F:NADP binding"/>
    <property type="evidence" value="ECO:0007669"/>
    <property type="project" value="InterPro"/>
</dbReference>
<keyword evidence="10 16" id="KW-1278">Translocase</keyword>
<feature type="domain" description="NADP transhydrogenase beta-like" evidence="18">
    <location>
        <begin position="7"/>
        <end position="465"/>
    </location>
</feature>
<dbReference type="GO" id="GO:0005886">
    <property type="term" value="C:plasma membrane"/>
    <property type="evidence" value="ECO:0007669"/>
    <property type="project" value="UniProtKB-SubCell"/>
</dbReference>
<evidence type="ECO:0000256" key="6">
    <source>
        <dbReference type="ARBA" id="ARBA00022475"/>
    </source>
</evidence>
<dbReference type="AlphaFoldDB" id="A0A2S6N714"/>
<accession>A0A2S6N714</accession>
<gene>
    <name evidence="19" type="ORF">CCS01_19450</name>
</gene>
<evidence type="ECO:0000256" key="5">
    <source>
        <dbReference type="ARBA" id="ARBA00014581"/>
    </source>
</evidence>
<keyword evidence="7 16" id="KW-0997">Cell inner membrane</keyword>
<comment type="subunit">
    <text evidence="15">Complex of an alpha and a beta chain; in Rhodospirillum, the alpha chain seems to be made of two subunits.</text>
</comment>
<dbReference type="Gene3D" id="3.40.50.1220">
    <property type="entry name" value="TPP-binding domain"/>
    <property type="match status" value="1"/>
</dbReference>
<dbReference type="InterPro" id="IPR029035">
    <property type="entry name" value="DHS-like_NAD/FAD-binding_dom"/>
</dbReference>
<feature type="transmembrane region" description="Helical" evidence="17">
    <location>
        <begin position="36"/>
        <end position="53"/>
    </location>
</feature>
<evidence type="ECO:0000256" key="15">
    <source>
        <dbReference type="ARBA" id="ARBA00066047"/>
    </source>
</evidence>
<reference evidence="19 20" key="1">
    <citation type="journal article" date="2018" name="Arch. Microbiol.">
        <title>New insights into the metabolic potential of the phototrophic purple bacterium Rhodopila globiformis DSM 161(T) from its draft genome sequence and evidence for a vanadium-dependent nitrogenase.</title>
        <authorList>
            <person name="Imhoff J.F."/>
            <person name="Rahn T."/>
            <person name="Kunzel S."/>
            <person name="Neulinger S.C."/>
        </authorList>
    </citation>
    <scope>NUCLEOTIDE SEQUENCE [LARGE SCALE GENOMIC DNA]</scope>
    <source>
        <strain evidence="19 20">DSM 161</strain>
    </source>
</reference>
<evidence type="ECO:0000313" key="19">
    <source>
        <dbReference type="EMBL" id="PPQ30401.1"/>
    </source>
</evidence>
<feature type="transmembrane region" description="Helical" evidence="17">
    <location>
        <begin position="59"/>
        <end position="77"/>
    </location>
</feature>
<evidence type="ECO:0000256" key="3">
    <source>
        <dbReference type="ARBA" id="ARBA00007919"/>
    </source>
</evidence>
<dbReference type="Proteomes" id="UP000239724">
    <property type="component" value="Unassembled WGS sequence"/>
</dbReference>
<evidence type="ECO:0000313" key="20">
    <source>
        <dbReference type="Proteomes" id="UP000239724"/>
    </source>
</evidence>
<protein>
    <recommendedName>
        <fullName evidence="5 16">NAD(P) transhydrogenase subunit beta</fullName>
        <ecNumber evidence="4 16">7.1.1.1</ecNumber>
    </recommendedName>
    <alternativeName>
        <fullName evidence="16">Nicotinamide nucleotide transhydrogenase subunit beta</fullName>
    </alternativeName>
</protein>
<evidence type="ECO:0000256" key="9">
    <source>
        <dbReference type="ARBA" id="ARBA00022857"/>
    </source>
</evidence>
<feature type="transmembrane region" description="Helical" evidence="17">
    <location>
        <begin position="89"/>
        <end position="110"/>
    </location>
</feature>
<evidence type="ECO:0000256" key="10">
    <source>
        <dbReference type="ARBA" id="ARBA00022967"/>
    </source>
</evidence>
<dbReference type="Pfam" id="PF02233">
    <property type="entry name" value="PNTB"/>
    <property type="match status" value="1"/>
</dbReference>
<evidence type="ECO:0000256" key="17">
    <source>
        <dbReference type="SAM" id="Phobius"/>
    </source>
</evidence>
<evidence type="ECO:0000256" key="13">
    <source>
        <dbReference type="ARBA" id="ARBA00023136"/>
    </source>
</evidence>
<dbReference type="RefSeq" id="WP_104520481.1">
    <property type="nucleotide sequence ID" value="NZ_NHRY01000213.1"/>
</dbReference>
<dbReference type="PANTHER" id="PTHR44758:SF1">
    <property type="entry name" value="NAD(P) TRANSHYDROGENASE SUBUNIT BETA"/>
    <property type="match status" value="1"/>
</dbReference>
<keyword evidence="12 16" id="KW-0520">NAD</keyword>
<feature type="transmembrane region" description="Helical" evidence="17">
    <location>
        <begin position="242"/>
        <end position="262"/>
    </location>
</feature>
<evidence type="ECO:0000256" key="2">
    <source>
        <dbReference type="ARBA" id="ARBA00004429"/>
    </source>
</evidence>
<dbReference type="EMBL" id="NHRY01000213">
    <property type="protein sequence ID" value="PPQ30401.1"/>
    <property type="molecule type" value="Genomic_DNA"/>
</dbReference>
<evidence type="ECO:0000256" key="12">
    <source>
        <dbReference type="ARBA" id="ARBA00023027"/>
    </source>
</evidence>
<dbReference type="PIRSF" id="PIRSF000204">
    <property type="entry name" value="PNTB"/>
    <property type="match status" value="1"/>
</dbReference>